<feature type="transmembrane region" description="Helical" evidence="1">
    <location>
        <begin position="82"/>
        <end position="104"/>
    </location>
</feature>
<comment type="caution">
    <text evidence="2">The sequence shown here is derived from an EMBL/GenBank/DDBJ whole genome shotgun (WGS) entry which is preliminary data.</text>
</comment>
<dbReference type="Proteomes" id="UP000266206">
    <property type="component" value="Unassembled WGS sequence"/>
</dbReference>
<protein>
    <submittedName>
        <fullName evidence="2">Uncharacterized protein</fullName>
    </submittedName>
</protein>
<accession>A0A3A1YUX0</accession>
<dbReference type="AlphaFoldDB" id="A0A3A1YUX0"/>
<evidence type="ECO:0000256" key="1">
    <source>
        <dbReference type="SAM" id="Phobius"/>
    </source>
</evidence>
<keyword evidence="1" id="KW-1133">Transmembrane helix</keyword>
<feature type="transmembrane region" description="Helical" evidence="1">
    <location>
        <begin position="41"/>
        <end position="62"/>
    </location>
</feature>
<dbReference type="EMBL" id="NQYH01000005">
    <property type="protein sequence ID" value="RIY41079.1"/>
    <property type="molecule type" value="Genomic_DNA"/>
</dbReference>
<proteinExistence type="predicted"/>
<name>A0A3A1YUX0_9BURK</name>
<reference evidence="2 3" key="1">
    <citation type="submission" date="2017-08" db="EMBL/GenBank/DDBJ databases">
        <title>Pusillimonas indicus sp. nov., a member of the family Alcaligenaceae isolated from surface seawater.</title>
        <authorList>
            <person name="Li J."/>
        </authorList>
    </citation>
    <scope>NUCLEOTIDE SEQUENCE [LARGE SCALE GENOMIC DNA]</scope>
    <source>
        <strain evidence="2 3">L52-1-41</strain>
    </source>
</reference>
<sequence length="157" mass="18530">MEKARYNADDFDIVEDAVSAEEFKKIRKAATNILYTHQSKFFFKLSIPFCIAGVFMAYIFPIHIIQRMFSSIDGFMNNIGDFFLLLMIVWFIISPLVIGWWAIASRLKHDESQRFLNKHVAERAKQIRIQNRVIYERKLEEERQRQRAMSDGMLGSN</sequence>
<dbReference type="RefSeq" id="WP_119516080.1">
    <property type="nucleotide sequence ID" value="NZ_NQYH01000005.1"/>
</dbReference>
<organism evidence="2 3">
    <name type="scientific">Neopusillimonas maritima</name>
    <dbReference type="NCBI Taxonomy" id="2026239"/>
    <lineage>
        <taxon>Bacteria</taxon>
        <taxon>Pseudomonadati</taxon>
        <taxon>Pseudomonadota</taxon>
        <taxon>Betaproteobacteria</taxon>
        <taxon>Burkholderiales</taxon>
        <taxon>Alcaligenaceae</taxon>
        <taxon>Neopusillimonas</taxon>
    </lineage>
</organism>
<gene>
    <name evidence="2" type="ORF">CJP73_07985</name>
</gene>
<keyword evidence="1" id="KW-0812">Transmembrane</keyword>
<evidence type="ECO:0000313" key="3">
    <source>
        <dbReference type="Proteomes" id="UP000266206"/>
    </source>
</evidence>
<keyword evidence="1" id="KW-0472">Membrane</keyword>
<evidence type="ECO:0000313" key="2">
    <source>
        <dbReference type="EMBL" id="RIY41079.1"/>
    </source>
</evidence>